<name>A0A9P6VQS4_9HELO</name>
<dbReference type="GO" id="GO:0016853">
    <property type="term" value="F:isomerase activity"/>
    <property type="evidence" value="ECO:0007669"/>
    <property type="project" value="UniProtKB-KW"/>
</dbReference>
<dbReference type="NCBIfam" id="TIGR00654">
    <property type="entry name" value="PhzF_family"/>
    <property type="match status" value="1"/>
</dbReference>
<organism evidence="2 3">
    <name type="scientific">Hyphodiscus hymeniophilus</name>
    <dbReference type="NCBI Taxonomy" id="353542"/>
    <lineage>
        <taxon>Eukaryota</taxon>
        <taxon>Fungi</taxon>
        <taxon>Dikarya</taxon>
        <taxon>Ascomycota</taxon>
        <taxon>Pezizomycotina</taxon>
        <taxon>Leotiomycetes</taxon>
        <taxon>Helotiales</taxon>
        <taxon>Hyphodiscaceae</taxon>
        <taxon>Hyphodiscus</taxon>
    </lineage>
</organism>
<dbReference type="Pfam" id="PF02567">
    <property type="entry name" value="PhzC-PhzF"/>
    <property type="match status" value="1"/>
</dbReference>
<protein>
    <submittedName>
        <fullName evidence="2">Isomerase</fullName>
    </submittedName>
</protein>
<proteinExistence type="predicted"/>
<dbReference type="InterPro" id="IPR003719">
    <property type="entry name" value="Phenazine_PhzF-like"/>
</dbReference>
<sequence length="323" mass="35606">MGTLQFVTLDVFTINAYEGNPLAVIKVPAALRSSLTKERKQLIAREFNLSETVFLHENRLTDAQNEWTIDIFTTQDELPFAGHPTIGSACYMLNGHEPGRQVSGTFITKAGRVPILREPSKIGNGLARVQADVPHNVHIHYHTLGDLRNPIPGLSNNPVLARAEMDAALVSIVKGMTFLLVQLDNLEMLAQVEVVGTELSFHGLLDHAKGWDLGFVAKYYYVIEDTLYVNGYGIGDDKVQRIRTRMIESTMEDPATGSAACALGSYLALRQNRTRKFEVTQGVEMGRKSVIGVEVVVDKEGRRVESVKLSGSAVLVMEGTLRI</sequence>
<keyword evidence="2" id="KW-0413">Isomerase</keyword>
<accession>A0A9P6VQS4</accession>
<evidence type="ECO:0000313" key="3">
    <source>
        <dbReference type="Proteomes" id="UP000785200"/>
    </source>
</evidence>
<keyword evidence="3" id="KW-1185">Reference proteome</keyword>
<dbReference type="PANTHER" id="PTHR13774">
    <property type="entry name" value="PHENAZINE BIOSYNTHESIS PROTEIN"/>
    <property type="match status" value="1"/>
</dbReference>
<dbReference type="OrthoDB" id="75169at2759"/>
<dbReference type="EMBL" id="VNKQ01000002">
    <property type="protein sequence ID" value="KAG0652463.1"/>
    <property type="molecule type" value="Genomic_DNA"/>
</dbReference>
<dbReference type="GO" id="GO:0005737">
    <property type="term" value="C:cytoplasm"/>
    <property type="evidence" value="ECO:0007669"/>
    <property type="project" value="TreeGrafter"/>
</dbReference>
<evidence type="ECO:0000313" key="2">
    <source>
        <dbReference type="EMBL" id="KAG0652463.1"/>
    </source>
</evidence>
<dbReference type="AlphaFoldDB" id="A0A9P6VQS4"/>
<dbReference type="Gene3D" id="3.10.310.10">
    <property type="entry name" value="Diaminopimelate Epimerase, Chain A, domain 1"/>
    <property type="match status" value="2"/>
</dbReference>
<dbReference type="PANTHER" id="PTHR13774:SF32">
    <property type="entry name" value="ANTISENSE-ENHANCING SEQUENCE 1"/>
    <property type="match status" value="1"/>
</dbReference>
<comment type="caution">
    <text evidence="2">The sequence shown here is derived from an EMBL/GenBank/DDBJ whole genome shotgun (WGS) entry which is preliminary data.</text>
</comment>
<dbReference type="PIRSF" id="PIRSF016184">
    <property type="entry name" value="PhzC_PhzF"/>
    <property type="match status" value="1"/>
</dbReference>
<feature type="active site" evidence="1">
    <location>
        <position position="51"/>
    </location>
</feature>
<evidence type="ECO:0000256" key="1">
    <source>
        <dbReference type="PIRSR" id="PIRSR016184-1"/>
    </source>
</evidence>
<reference evidence="2" key="1">
    <citation type="submission" date="2019-07" db="EMBL/GenBank/DDBJ databases">
        <title>Hyphodiscus hymeniophilus genome sequencing and assembly.</title>
        <authorList>
            <person name="Kramer G."/>
            <person name="Nodwell J."/>
        </authorList>
    </citation>
    <scope>NUCLEOTIDE SEQUENCE</scope>
    <source>
        <strain evidence="2">ATCC 34498</strain>
    </source>
</reference>
<gene>
    <name evidence="2" type="ORF">D0Z07_0597</name>
</gene>
<dbReference type="Proteomes" id="UP000785200">
    <property type="component" value="Unassembled WGS sequence"/>
</dbReference>
<dbReference type="SUPFAM" id="SSF54506">
    <property type="entry name" value="Diaminopimelate epimerase-like"/>
    <property type="match status" value="1"/>
</dbReference>